<protein>
    <submittedName>
        <fullName evidence="2">Uncharacterized protein</fullName>
    </submittedName>
</protein>
<evidence type="ECO:0000256" key="1">
    <source>
        <dbReference type="SAM" id="Phobius"/>
    </source>
</evidence>
<reference evidence="2" key="1">
    <citation type="submission" date="2019-11" db="EMBL/GenBank/DDBJ databases">
        <authorList>
            <person name="Feng L."/>
        </authorList>
    </citation>
    <scope>NUCLEOTIDE SEQUENCE</scope>
    <source>
        <strain evidence="2">CramosumLFYP8</strain>
    </source>
</reference>
<name>A0A6N2Y458_9FIRM</name>
<gene>
    <name evidence="2" type="ORF">CRLFYP8_01498</name>
</gene>
<keyword evidence="1" id="KW-0812">Transmembrane</keyword>
<keyword evidence="1" id="KW-1133">Transmembrane helix</keyword>
<keyword evidence="1" id="KW-0472">Membrane</keyword>
<organism evidence="2">
    <name type="scientific">Thomasclavelia ramosa</name>
    <dbReference type="NCBI Taxonomy" id="1547"/>
    <lineage>
        <taxon>Bacteria</taxon>
        <taxon>Bacillati</taxon>
        <taxon>Bacillota</taxon>
        <taxon>Erysipelotrichia</taxon>
        <taxon>Erysipelotrichales</taxon>
        <taxon>Coprobacillaceae</taxon>
        <taxon>Thomasclavelia</taxon>
    </lineage>
</organism>
<evidence type="ECO:0000313" key="2">
    <source>
        <dbReference type="EMBL" id="VYT60348.1"/>
    </source>
</evidence>
<feature type="transmembrane region" description="Helical" evidence="1">
    <location>
        <begin position="31"/>
        <end position="52"/>
    </location>
</feature>
<sequence>MSLLFYIENFVVVGRTYPLIYTEEKEKGKTLFVEILLIGVGLAMDTLLYQFIKLKE</sequence>
<dbReference type="EMBL" id="CACRTL010000011">
    <property type="protein sequence ID" value="VYT60348.1"/>
    <property type="molecule type" value="Genomic_DNA"/>
</dbReference>
<dbReference type="AlphaFoldDB" id="A0A6N2Y458"/>
<proteinExistence type="predicted"/>
<accession>A0A6N2Y458</accession>